<proteinExistence type="predicted"/>
<evidence type="ECO:0000256" key="1">
    <source>
        <dbReference type="SAM" id="MobiDB-lite"/>
    </source>
</evidence>
<sequence length="119" mass="13082">MFSRSPRSSLSSLSSTESPTPAPTRRRHAIPRIFSSAASRLRKFKAAHSYVPGPPTSHTPTTEAEDLRILASLPVFRKASGGSGPRFSIPPDADVLRRAAAYPPPRPFIFDQELWRDLA</sequence>
<feature type="compositionally biased region" description="Low complexity" evidence="1">
    <location>
        <begin position="1"/>
        <end position="19"/>
    </location>
</feature>
<evidence type="ECO:0000313" key="2">
    <source>
        <dbReference type="EMBL" id="KAJ7093356.1"/>
    </source>
</evidence>
<name>A0AAD6XUC6_9AGAR</name>
<organism evidence="2 3">
    <name type="scientific">Mycena belliarum</name>
    <dbReference type="NCBI Taxonomy" id="1033014"/>
    <lineage>
        <taxon>Eukaryota</taxon>
        <taxon>Fungi</taxon>
        <taxon>Dikarya</taxon>
        <taxon>Basidiomycota</taxon>
        <taxon>Agaricomycotina</taxon>
        <taxon>Agaricomycetes</taxon>
        <taxon>Agaricomycetidae</taxon>
        <taxon>Agaricales</taxon>
        <taxon>Marasmiineae</taxon>
        <taxon>Mycenaceae</taxon>
        <taxon>Mycena</taxon>
    </lineage>
</organism>
<reference evidence="2" key="1">
    <citation type="submission" date="2023-03" db="EMBL/GenBank/DDBJ databases">
        <title>Massive genome expansion in bonnet fungi (Mycena s.s.) driven by repeated elements and novel gene families across ecological guilds.</title>
        <authorList>
            <consortium name="Lawrence Berkeley National Laboratory"/>
            <person name="Harder C.B."/>
            <person name="Miyauchi S."/>
            <person name="Viragh M."/>
            <person name="Kuo A."/>
            <person name="Thoen E."/>
            <person name="Andreopoulos B."/>
            <person name="Lu D."/>
            <person name="Skrede I."/>
            <person name="Drula E."/>
            <person name="Henrissat B."/>
            <person name="Morin E."/>
            <person name="Kohler A."/>
            <person name="Barry K."/>
            <person name="LaButti K."/>
            <person name="Morin E."/>
            <person name="Salamov A."/>
            <person name="Lipzen A."/>
            <person name="Mereny Z."/>
            <person name="Hegedus B."/>
            <person name="Baldrian P."/>
            <person name="Stursova M."/>
            <person name="Weitz H."/>
            <person name="Taylor A."/>
            <person name="Grigoriev I.V."/>
            <person name="Nagy L.G."/>
            <person name="Martin F."/>
            <person name="Kauserud H."/>
        </authorList>
    </citation>
    <scope>NUCLEOTIDE SEQUENCE</scope>
    <source>
        <strain evidence="2">CBHHK173m</strain>
    </source>
</reference>
<keyword evidence="3" id="KW-1185">Reference proteome</keyword>
<feature type="region of interest" description="Disordered" evidence="1">
    <location>
        <begin position="1"/>
        <end position="30"/>
    </location>
</feature>
<dbReference type="EMBL" id="JARJCN010000016">
    <property type="protein sequence ID" value="KAJ7093356.1"/>
    <property type="molecule type" value="Genomic_DNA"/>
</dbReference>
<dbReference type="Proteomes" id="UP001222325">
    <property type="component" value="Unassembled WGS sequence"/>
</dbReference>
<gene>
    <name evidence="2" type="ORF">B0H15DRAFT_947492</name>
</gene>
<evidence type="ECO:0000313" key="3">
    <source>
        <dbReference type="Proteomes" id="UP001222325"/>
    </source>
</evidence>
<dbReference type="AlphaFoldDB" id="A0AAD6XUC6"/>
<comment type="caution">
    <text evidence="2">The sequence shown here is derived from an EMBL/GenBank/DDBJ whole genome shotgun (WGS) entry which is preliminary data.</text>
</comment>
<protein>
    <submittedName>
        <fullName evidence="2">Uncharacterized protein</fullName>
    </submittedName>
</protein>
<accession>A0AAD6XUC6</accession>